<feature type="domain" description="Purine catabolism PurC-like" evidence="1">
    <location>
        <begin position="88"/>
        <end position="150"/>
    </location>
</feature>
<dbReference type="EMBL" id="FUWG01000016">
    <property type="protein sequence ID" value="SJZ67277.1"/>
    <property type="molecule type" value="Genomic_DNA"/>
</dbReference>
<gene>
    <name evidence="3" type="ORF">SAMN02745149_02005</name>
</gene>
<dbReference type="Pfam" id="PF07905">
    <property type="entry name" value="PucR"/>
    <property type="match status" value="2"/>
</dbReference>
<evidence type="ECO:0000313" key="4">
    <source>
        <dbReference type="Proteomes" id="UP000190423"/>
    </source>
</evidence>
<name>A0A1T4MK90_TREPO</name>
<dbReference type="STRING" id="261392.SAMN02745149_02005"/>
<evidence type="ECO:0000259" key="1">
    <source>
        <dbReference type="Pfam" id="PF07905"/>
    </source>
</evidence>
<accession>A0A1T4MK90</accession>
<feature type="domain" description="Purine catabolism PurC-like" evidence="1">
    <location>
        <begin position="25"/>
        <end position="71"/>
    </location>
</feature>
<evidence type="ECO:0000259" key="2">
    <source>
        <dbReference type="Pfam" id="PF13556"/>
    </source>
</evidence>
<dbReference type="PANTHER" id="PTHR33744:SF1">
    <property type="entry name" value="DNA-BINDING TRANSCRIPTIONAL ACTIVATOR ADER"/>
    <property type="match status" value="1"/>
</dbReference>
<dbReference type="AlphaFoldDB" id="A0A1T4MK90"/>
<dbReference type="PANTHER" id="PTHR33744">
    <property type="entry name" value="CARBOHYDRATE DIACID REGULATOR"/>
    <property type="match status" value="1"/>
</dbReference>
<proteinExistence type="predicted"/>
<evidence type="ECO:0000313" key="3">
    <source>
        <dbReference type="EMBL" id="SJZ67277.1"/>
    </source>
</evidence>
<keyword evidence="4" id="KW-1185">Reference proteome</keyword>
<protein>
    <submittedName>
        <fullName evidence="3">PucR C-terminal helix-turn-helix domain-containing protein</fullName>
    </submittedName>
</protein>
<dbReference type="Gene3D" id="1.10.10.2840">
    <property type="entry name" value="PucR C-terminal helix-turn-helix domain"/>
    <property type="match status" value="1"/>
</dbReference>
<sequence length="418" mass="48068">MKRYYSAMSVSMQSLYSATKDIYRIKVIAGKDGMNRNVSWMYYTEDESTIAFLRGGELAVTTGLSLERRVQNESALHGGTPESIANAEIEYLAHFITKLSERNISGLILNVGKYITSVPEEICALCDRLSFPLLTMPWEIHLIDVMQDYGNRIVSDRQKVMTTEKALSNALFFPEQFDSAQLDGTRFAGAEKYSVILMQIPEEFFNGEEEKIRRYMDFSFNGKLRIMPSEFACILHESYIVYVFHSDARNVAQTLCTVASHDRYFKGMKIAVSAVCRTPEELSNEYRHAKLALSFCAPEETLCDYNSLGIYRLLAEVQDRRILEAFYEETLGKLAFFSEDKRNDYLNTLSLYLESSGKIQKTAEENATHRNTVNYRIHKIAEMLGIDIQDGQTRYKIQTALYIRKLLKRTECTQEQRL</sequence>
<dbReference type="InterPro" id="IPR012914">
    <property type="entry name" value="PucR_dom"/>
</dbReference>
<dbReference type="InterPro" id="IPR025736">
    <property type="entry name" value="PucR_C-HTH_dom"/>
</dbReference>
<feature type="domain" description="PucR C-terminal helix-turn-helix" evidence="2">
    <location>
        <begin position="345"/>
        <end position="402"/>
    </location>
</feature>
<organism evidence="3 4">
    <name type="scientific">Treponema porcinum</name>
    <dbReference type="NCBI Taxonomy" id="261392"/>
    <lineage>
        <taxon>Bacteria</taxon>
        <taxon>Pseudomonadati</taxon>
        <taxon>Spirochaetota</taxon>
        <taxon>Spirochaetia</taxon>
        <taxon>Spirochaetales</taxon>
        <taxon>Treponemataceae</taxon>
        <taxon>Treponema</taxon>
    </lineage>
</organism>
<dbReference type="InterPro" id="IPR042070">
    <property type="entry name" value="PucR_C-HTH_sf"/>
</dbReference>
<dbReference type="Proteomes" id="UP000190423">
    <property type="component" value="Unassembled WGS sequence"/>
</dbReference>
<dbReference type="Pfam" id="PF13556">
    <property type="entry name" value="HTH_30"/>
    <property type="match status" value="1"/>
</dbReference>
<dbReference type="InterPro" id="IPR051448">
    <property type="entry name" value="CdaR-like_regulators"/>
</dbReference>
<reference evidence="3 4" key="1">
    <citation type="submission" date="2017-02" db="EMBL/GenBank/DDBJ databases">
        <authorList>
            <person name="Peterson S.W."/>
        </authorList>
    </citation>
    <scope>NUCLEOTIDE SEQUENCE [LARGE SCALE GENOMIC DNA]</scope>
    <source>
        <strain evidence="3 4">ATCC BAA-908</strain>
    </source>
</reference>